<protein>
    <submittedName>
        <fullName evidence="1">Uncharacterized protein</fullName>
    </submittedName>
</protein>
<dbReference type="EMBL" id="ML208499">
    <property type="protein sequence ID" value="TFK63892.1"/>
    <property type="molecule type" value="Genomic_DNA"/>
</dbReference>
<name>A0ACD3AGB9_9AGAR</name>
<gene>
    <name evidence="1" type="ORF">BDN72DRAFT_298390</name>
</gene>
<accession>A0ACD3AGB9</accession>
<reference evidence="1 2" key="1">
    <citation type="journal article" date="2019" name="Nat. Ecol. Evol.">
        <title>Megaphylogeny resolves global patterns of mushroom evolution.</title>
        <authorList>
            <person name="Varga T."/>
            <person name="Krizsan K."/>
            <person name="Foldi C."/>
            <person name="Dima B."/>
            <person name="Sanchez-Garcia M."/>
            <person name="Sanchez-Ramirez S."/>
            <person name="Szollosi G.J."/>
            <person name="Szarkandi J.G."/>
            <person name="Papp V."/>
            <person name="Albert L."/>
            <person name="Andreopoulos W."/>
            <person name="Angelini C."/>
            <person name="Antonin V."/>
            <person name="Barry K.W."/>
            <person name="Bougher N.L."/>
            <person name="Buchanan P."/>
            <person name="Buyck B."/>
            <person name="Bense V."/>
            <person name="Catcheside P."/>
            <person name="Chovatia M."/>
            <person name="Cooper J."/>
            <person name="Damon W."/>
            <person name="Desjardin D."/>
            <person name="Finy P."/>
            <person name="Geml J."/>
            <person name="Haridas S."/>
            <person name="Hughes K."/>
            <person name="Justo A."/>
            <person name="Karasinski D."/>
            <person name="Kautmanova I."/>
            <person name="Kiss B."/>
            <person name="Kocsube S."/>
            <person name="Kotiranta H."/>
            <person name="LaButti K.M."/>
            <person name="Lechner B.E."/>
            <person name="Liimatainen K."/>
            <person name="Lipzen A."/>
            <person name="Lukacs Z."/>
            <person name="Mihaltcheva S."/>
            <person name="Morgado L.N."/>
            <person name="Niskanen T."/>
            <person name="Noordeloos M.E."/>
            <person name="Ohm R.A."/>
            <person name="Ortiz-Santana B."/>
            <person name="Ovrebo C."/>
            <person name="Racz N."/>
            <person name="Riley R."/>
            <person name="Savchenko A."/>
            <person name="Shiryaev A."/>
            <person name="Soop K."/>
            <person name="Spirin V."/>
            <person name="Szebenyi C."/>
            <person name="Tomsovsky M."/>
            <person name="Tulloss R.E."/>
            <person name="Uehling J."/>
            <person name="Grigoriev I.V."/>
            <person name="Vagvolgyi C."/>
            <person name="Papp T."/>
            <person name="Martin F.M."/>
            <person name="Miettinen O."/>
            <person name="Hibbett D.S."/>
            <person name="Nagy L.G."/>
        </authorList>
    </citation>
    <scope>NUCLEOTIDE SEQUENCE [LARGE SCALE GENOMIC DNA]</scope>
    <source>
        <strain evidence="1 2">NL-1719</strain>
    </source>
</reference>
<evidence type="ECO:0000313" key="2">
    <source>
        <dbReference type="Proteomes" id="UP000308600"/>
    </source>
</evidence>
<dbReference type="Proteomes" id="UP000308600">
    <property type="component" value="Unassembled WGS sequence"/>
</dbReference>
<keyword evidence="2" id="KW-1185">Reference proteome</keyword>
<organism evidence="1 2">
    <name type="scientific">Pluteus cervinus</name>
    <dbReference type="NCBI Taxonomy" id="181527"/>
    <lineage>
        <taxon>Eukaryota</taxon>
        <taxon>Fungi</taxon>
        <taxon>Dikarya</taxon>
        <taxon>Basidiomycota</taxon>
        <taxon>Agaricomycotina</taxon>
        <taxon>Agaricomycetes</taxon>
        <taxon>Agaricomycetidae</taxon>
        <taxon>Agaricales</taxon>
        <taxon>Pluteineae</taxon>
        <taxon>Pluteaceae</taxon>
        <taxon>Pluteus</taxon>
    </lineage>
</organism>
<sequence>MTKLFIPTYFHRSTAIRSSQHHERPLTIIALFITLTDLILRELATTMNRIRGTTAVDYTTYFHPTRSNSLQKWGAELTKWRPVEPFLSFTSYVMTFKLPHDFRSSHYHSNDTWNIRKNLHMRICEILPDSSYFC</sequence>
<proteinExistence type="predicted"/>
<evidence type="ECO:0000313" key="1">
    <source>
        <dbReference type="EMBL" id="TFK63892.1"/>
    </source>
</evidence>